<dbReference type="EMBL" id="MSPP01000001">
    <property type="protein sequence ID" value="OUD10009.1"/>
    <property type="molecule type" value="Genomic_DNA"/>
</dbReference>
<evidence type="ECO:0000313" key="2">
    <source>
        <dbReference type="EMBL" id="OUD10009.1"/>
    </source>
</evidence>
<sequence>MKDEIVLNVAEEFSKFPTGRVPEDGSNSGQRFRQDFLRPRLIEAIRSDAKLVVSLDNLETCGSSFLEESFGGLFRDECFRKKGFTFEQIKKHLKVSATQRGMLRYVRSAEKHIEKASR</sequence>
<evidence type="ECO:0000259" key="1">
    <source>
        <dbReference type="Pfam" id="PF14213"/>
    </source>
</evidence>
<comment type="caution">
    <text evidence="2">The sequence shown here is derived from an EMBL/GenBank/DDBJ whole genome shotgun (WGS) entry which is preliminary data.</text>
</comment>
<dbReference type="Proteomes" id="UP000194664">
    <property type="component" value="Unassembled WGS sequence"/>
</dbReference>
<evidence type="ECO:0000313" key="3">
    <source>
        <dbReference type="Proteomes" id="UP000194664"/>
    </source>
</evidence>
<accession>A0A251WZU9</accession>
<dbReference type="InterPro" id="IPR025474">
    <property type="entry name" value="DUF4325"/>
</dbReference>
<gene>
    <name evidence="2" type="ORF">BVC71_00355</name>
</gene>
<feature type="domain" description="DUF4325" evidence="1">
    <location>
        <begin position="28"/>
        <end position="79"/>
    </location>
</feature>
<proteinExistence type="predicted"/>
<keyword evidence="3" id="KW-1185">Reference proteome</keyword>
<name>A0A251WZU9_9RHOB</name>
<reference evidence="2 3" key="1">
    <citation type="submission" date="2016-12" db="EMBL/GenBank/DDBJ databases">
        <title>The draft genome sequence of HSLHS2.</title>
        <authorList>
            <person name="Hu D."/>
            <person name="Wang L."/>
            <person name="Shao Z."/>
        </authorList>
    </citation>
    <scope>NUCLEOTIDE SEQUENCE [LARGE SCALE GENOMIC DNA]</scope>
    <source>
        <strain evidence="2">MCCC 1A06712</strain>
    </source>
</reference>
<dbReference type="AlphaFoldDB" id="A0A251WZU9"/>
<protein>
    <recommendedName>
        <fullName evidence="1">DUF4325 domain-containing protein</fullName>
    </recommendedName>
</protein>
<dbReference type="RefSeq" id="WP_165767690.1">
    <property type="nucleotide sequence ID" value="NZ_MSPP01000001.1"/>
</dbReference>
<dbReference type="Pfam" id="PF14213">
    <property type="entry name" value="DUF4325"/>
    <property type="match status" value="1"/>
</dbReference>
<organism evidence="2 3">
    <name type="scientific">Marivivens niveibacter</name>
    <dbReference type="NCBI Taxonomy" id="1930667"/>
    <lineage>
        <taxon>Bacteria</taxon>
        <taxon>Pseudomonadati</taxon>
        <taxon>Pseudomonadota</taxon>
        <taxon>Alphaproteobacteria</taxon>
        <taxon>Rhodobacterales</taxon>
        <taxon>Paracoccaceae</taxon>
        <taxon>Marivivens group</taxon>
        <taxon>Marivivens</taxon>
    </lineage>
</organism>